<feature type="transmembrane region" description="Helical" evidence="5">
    <location>
        <begin position="149"/>
        <end position="176"/>
    </location>
</feature>
<dbReference type="PANTHER" id="PTHR43229:SF2">
    <property type="entry name" value="NODULATION PROTEIN J"/>
    <property type="match status" value="1"/>
</dbReference>
<dbReference type="GeneID" id="79950756"/>
<dbReference type="PROSITE" id="PS51012">
    <property type="entry name" value="ABC_TM2"/>
    <property type="match status" value="1"/>
</dbReference>
<reference evidence="7" key="1">
    <citation type="submission" date="2022-01" db="EMBL/GenBank/DDBJ databases">
        <title>Complete genome of Methanomicrobium antiquum DSM 21220.</title>
        <authorList>
            <person name="Chen S.-C."/>
            <person name="You Y.-T."/>
            <person name="Zhou Y.-Z."/>
            <person name="Lai M.-C."/>
        </authorList>
    </citation>
    <scope>NUCLEOTIDE SEQUENCE</scope>
    <source>
        <strain evidence="7">DSM 21220</strain>
    </source>
</reference>
<dbReference type="InterPro" id="IPR013525">
    <property type="entry name" value="ABC2_TM"/>
</dbReference>
<gene>
    <name evidence="7" type="ORF">L1994_10120</name>
</gene>
<sequence>MGEKGFLNIYKRDMTRYLRFKTQFVSSLLQPALWLSFFGISMAGTFDRVLSDTSPVLAVQSIGYLTFMCAGIIAVTILFTNIFGGFILLFDKNWGLLREILASPMPRKDLILGIIMSGITKSWIQSSIIIVFGLLLGVSFFAGFSFFQVIVSIAGIFAFISLFAASFLSISSAIALKMDSPEGFQGITTLLTMPIFFVSNALYPVDGFPPILQDIAYFNPLTHLINGIRYFAIGDDFTAIGIHFTYTSADIAFSFAYLCVFCAITFIFAWRTVEKVVVT</sequence>
<protein>
    <submittedName>
        <fullName evidence="7">ABC transporter permease</fullName>
    </submittedName>
</protein>
<dbReference type="Proteomes" id="UP001218895">
    <property type="component" value="Chromosome"/>
</dbReference>
<feature type="transmembrane region" description="Helical" evidence="5">
    <location>
        <begin position="110"/>
        <end position="143"/>
    </location>
</feature>
<proteinExistence type="predicted"/>
<accession>A0AAF0FRF7</accession>
<feature type="transmembrane region" description="Helical" evidence="5">
    <location>
        <begin position="251"/>
        <end position="270"/>
    </location>
</feature>
<comment type="subcellular location">
    <subcellularLocation>
        <location evidence="1">Membrane</location>
        <topology evidence="1">Multi-pass membrane protein</topology>
    </subcellularLocation>
</comment>
<dbReference type="GO" id="GO:0140359">
    <property type="term" value="F:ABC-type transporter activity"/>
    <property type="evidence" value="ECO:0007669"/>
    <property type="project" value="InterPro"/>
</dbReference>
<evidence type="ECO:0000256" key="4">
    <source>
        <dbReference type="ARBA" id="ARBA00023136"/>
    </source>
</evidence>
<dbReference type="RefSeq" id="WP_278099323.1">
    <property type="nucleotide sequence ID" value="NZ_CP091092.1"/>
</dbReference>
<dbReference type="PANTHER" id="PTHR43229">
    <property type="entry name" value="NODULATION PROTEIN J"/>
    <property type="match status" value="1"/>
</dbReference>
<keyword evidence="2 5" id="KW-0812">Transmembrane</keyword>
<name>A0AAF0FRF7_9EURY</name>
<dbReference type="InterPro" id="IPR047817">
    <property type="entry name" value="ABC2_TM_bact-type"/>
</dbReference>
<evidence type="ECO:0000313" key="8">
    <source>
        <dbReference type="Proteomes" id="UP001218895"/>
    </source>
</evidence>
<feature type="domain" description="ABC transmembrane type-2" evidence="6">
    <location>
        <begin position="22"/>
        <end position="276"/>
    </location>
</feature>
<evidence type="ECO:0000256" key="1">
    <source>
        <dbReference type="ARBA" id="ARBA00004141"/>
    </source>
</evidence>
<dbReference type="InterPro" id="IPR000412">
    <property type="entry name" value="ABC_2_transport"/>
</dbReference>
<feature type="transmembrane region" description="Helical" evidence="5">
    <location>
        <begin position="62"/>
        <end position="90"/>
    </location>
</feature>
<feature type="transmembrane region" description="Helical" evidence="5">
    <location>
        <begin position="183"/>
        <end position="203"/>
    </location>
</feature>
<evidence type="ECO:0000256" key="3">
    <source>
        <dbReference type="ARBA" id="ARBA00022989"/>
    </source>
</evidence>
<dbReference type="EMBL" id="CP091092">
    <property type="protein sequence ID" value="WFN36486.1"/>
    <property type="molecule type" value="Genomic_DNA"/>
</dbReference>
<dbReference type="KEGG" id="manq:L1994_10120"/>
<evidence type="ECO:0000259" key="6">
    <source>
        <dbReference type="PROSITE" id="PS51012"/>
    </source>
</evidence>
<evidence type="ECO:0000313" key="7">
    <source>
        <dbReference type="EMBL" id="WFN36486.1"/>
    </source>
</evidence>
<keyword evidence="8" id="KW-1185">Reference proteome</keyword>
<keyword evidence="3 5" id="KW-1133">Transmembrane helix</keyword>
<dbReference type="Pfam" id="PF01061">
    <property type="entry name" value="ABC2_membrane"/>
    <property type="match status" value="1"/>
</dbReference>
<organism evidence="7 8">
    <name type="scientific">Methanomicrobium antiquum</name>
    <dbReference type="NCBI Taxonomy" id="487686"/>
    <lineage>
        <taxon>Archaea</taxon>
        <taxon>Methanobacteriati</taxon>
        <taxon>Methanobacteriota</taxon>
        <taxon>Stenosarchaea group</taxon>
        <taxon>Methanomicrobia</taxon>
        <taxon>Methanomicrobiales</taxon>
        <taxon>Methanomicrobiaceae</taxon>
        <taxon>Methanomicrobium</taxon>
    </lineage>
</organism>
<dbReference type="GO" id="GO:0043190">
    <property type="term" value="C:ATP-binding cassette (ABC) transporter complex"/>
    <property type="evidence" value="ECO:0007669"/>
    <property type="project" value="InterPro"/>
</dbReference>
<evidence type="ECO:0000256" key="5">
    <source>
        <dbReference type="SAM" id="Phobius"/>
    </source>
</evidence>
<dbReference type="InterPro" id="IPR051784">
    <property type="entry name" value="Nod_factor_ABC_transporter"/>
</dbReference>
<keyword evidence="4 5" id="KW-0472">Membrane</keyword>
<feature type="transmembrane region" description="Helical" evidence="5">
    <location>
        <begin position="20"/>
        <end position="42"/>
    </location>
</feature>
<dbReference type="PIRSF" id="PIRSF006648">
    <property type="entry name" value="DrrB"/>
    <property type="match status" value="1"/>
</dbReference>
<dbReference type="AlphaFoldDB" id="A0AAF0FRF7"/>
<evidence type="ECO:0000256" key="2">
    <source>
        <dbReference type="ARBA" id="ARBA00022692"/>
    </source>
</evidence>